<proteinExistence type="predicted"/>
<evidence type="ECO:0000313" key="2">
    <source>
        <dbReference type="Proteomes" id="UP000011115"/>
    </source>
</evidence>
<dbReference type="EnsemblPlants" id="PGSC0003DMT400015416">
    <property type="protein sequence ID" value="PGSC0003DMT400015416"/>
    <property type="gene ID" value="PGSC0003DMG400006013"/>
</dbReference>
<protein>
    <submittedName>
        <fullName evidence="1">Uncharacterized protein</fullName>
    </submittedName>
</protein>
<dbReference type="Gramene" id="PGSC0003DMT400015416">
    <property type="protein sequence ID" value="PGSC0003DMT400015416"/>
    <property type="gene ID" value="PGSC0003DMG400006013"/>
</dbReference>
<reference evidence="1" key="2">
    <citation type="submission" date="2015-06" db="UniProtKB">
        <authorList>
            <consortium name="EnsemblPlants"/>
        </authorList>
    </citation>
    <scope>IDENTIFICATION</scope>
    <source>
        <strain evidence="1">DM1-3 516 R44</strain>
    </source>
</reference>
<keyword evidence="2" id="KW-1185">Reference proteome</keyword>
<dbReference type="Proteomes" id="UP000011115">
    <property type="component" value="Unassembled WGS sequence"/>
</dbReference>
<reference evidence="2" key="1">
    <citation type="journal article" date="2011" name="Nature">
        <title>Genome sequence and analysis of the tuber crop potato.</title>
        <authorList>
            <consortium name="The Potato Genome Sequencing Consortium"/>
        </authorList>
    </citation>
    <scope>NUCLEOTIDE SEQUENCE [LARGE SCALE GENOMIC DNA]</scope>
    <source>
        <strain evidence="2">cv. DM1-3 516 R44</strain>
    </source>
</reference>
<name>M1A601_SOLTU</name>
<sequence length="64" mass="7434">MQTSSLLGLGRGKKDKVKAEQFQSIFNMQKKSIQDLDLQSKTMRTKVELKIFNLFLKWADSNLQ</sequence>
<dbReference type="AlphaFoldDB" id="M1A601"/>
<accession>M1A601</accession>
<dbReference type="PaxDb" id="4113-PGSC0003DMT400015416"/>
<organism evidence="1 2">
    <name type="scientific">Solanum tuberosum</name>
    <name type="common">Potato</name>
    <dbReference type="NCBI Taxonomy" id="4113"/>
    <lineage>
        <taxon>Eukaryota</taxon>
        <taxon>Viridiplantae</taxon>
        <taxon>Streptophyta</taxon>
        <taxon>Embryophyta</taxon>
        <taxon>Tracheophyta</taxon>
        <taxon>Spermatophyta</taxon>
        <taxon>Magnoliopsida</taxon>
        <taxon>eudicotyledons</taxon>
        <taxon>Gunneridae</taxon>
        <taxon>Pentapetalae</taxon>
        <taxon>asterids</taxon>
        <taxon>lamiids</taxon>
        <taxon>Solanales</taxon>
        <taxon>Solanaceae</taxon>
        <taxon>Solanoideae</taxon>
        <taxon>Solaneae</taxon>
        <taxon>Solanum</taxon>
    </lineage>
</organism>
<dbReference type="InParanoid" id="M1A601"/>
<evidence type="ECO:0000313" key="1">
    <source>
        <dbReference type="EnsemblPlants" id="PGSC0003DMT400015416"/>
    </source>
</evidence>
<dbReference type="HOGENOM" id="CLU_2872066_0_0_1"/>